<comment type="caution">
    <text evidence="2">The sequence shown here is derived from an EMBL/GenBank/DDBJ whole genome shotgun (WGS) entry which is preliminary data.</text>
</comment>
<organism evidence="2 3">
    <name type="scientific">Pedobacter planticolens</name>
    <dbReference type="NCBI Taxonomy" id="2679964"/>
    <lineage>
        <taxon>Bacteria</taxon>
        <taxon>Pseudomonadati</taxon>
        <taxon>Bacteroidota</taxon>
        <taxon>Sphingobacteriia</taxon>
        <taxon>Sphingobacteriales</taxon>
        <taxon>Sphingobacteriaceae</taxon>
        <taxon>Pedobacter</taxon>
    </lineage>
</organism>
<dbReference type="PANTHER" id="PTHR48079">
    <property type="entry name" value="PROTEIN YEEZ"/>
    <property type="match status" value="1"/>
</dbReference>
<dbReference type="SUPFAM" id="SSF51735">
    <property type="entry name" value="NAD(P)-binding Rossmann-fold domains"/>
    <property type="match status" value="1"/>
</dbReference>
<evidence type="ECO:0000313" key="3">
    <source>
        <dbReference type="Proteomes" id="UP000601055"/>
    </source>
</evidence>
<sequence>MTNQQTERKEKISILGCGWYGFALAKKLIENGYSVKGSTTSEEKIAILKTENIQPYLVNFEADKTEYDVDFFDCDVLFICIPPKKNSPQLLDFPVKIEKIAEAAQKAKVKQVVFISSTKVYQDGNFVVNENTIPQPTTDSGKAILAAENILKQNQTFTATIIRFAGLIGPERNLAKHFAGKKDIANGLAPINLIHLADCIGITEVIIKQKAFGKIYHGVTPNHPTRKDFYTKACIASSLEEPSFIAELLSWKQIESKNVPEVLAYEYVFKNWDKYFETLS</sequence>
<dbReference type="Proteomes" id="UP000601055">
    <property type="component" value="Unassembled WGS sequence"/>
</dbReference>
<dbReference type="RefSeq" id="WP_182923142.1">
    <property type="nucleotide sequence ID" value="NZ_WNXD01000002.1"/>
</dbReference>
<accession>A0A923IW30</accession>
<proteinExistence type="predicted"/>
<dbReference type="InterPro" id="IPR016040">
    <property type="entry name" value="NAD(P)-bd_dom"/>
</dbReference>
<dbReference type="InterPro" id="IPR036291">
    <property type="entry name" value="NAD(P)-bd_dom_sf"/>
</dbReference>
<gene>
    <name evidence="2" type="ORF">GM921_13380</name>
</gene>
<reference evidence="2" key="1">
    <citation type="submission" date="2019-11" db="EMBL/GenBank/DDBJ databases">
        <title>Description of Pedobacter sp. LMG 31464T.</title>
        <authorList>
            <person name="Carlier A."/>
            <person name="Qi S."/>
            <person name="Vandamme P."/>
        </authorList>
    </citation>
    <scope>NUCLEOTIDE SEQUENCE</scope>
    <source>
        <strain evidence="2">LMG 31464</strain>
    </source>
</reference>
<dbReference type="Pfam" id="PF13460">
    <property type="entry name" value="NAD_binding_10"/>
    <property type="match status" value="1"/>
</dbReference>
<dbReference type="EMBL" id="WNXD01000002">
    <property type="protein sequence ID" value="MBB2146488.1"/>
    <property type="molecule type" value="Genomic_DNA"/>
</dbReference>
<dbReference type="GO" id="GO:0004029">
    <property type="term" value="F:aldehyde dehydrogenase (NAD+) activity"/>
    <property type="evidence" value="ECO:0007669"/>
    <property type="project" value="TreeGrafter"/>
</dbReference>
<feature type="domain" description="NAD(P)-binding" evidence="1">
    <location>
        <begin position="18"/>
        <end position="173"/>
    </location>
</feature>
<name>A0A923IW30_9SPHI</name>
<dbReference type="PANTHER" id="PTHR48079:SF6">
    <property type="entry name" value="NAD(P)-BINDING DOMAIN-CONTAINING PROTEIN-RELATED"/>
    <property type="match status" value="1"/>
</dbReference>
<protein>
    <submittedName>
        <fullName evidence="2">NAD(P)H-binding protein</fullName>
    </submittedName>
</protein>
<dbReference type="AlphaFoldDB" id="A0A923IW30"/>
<evidence type="ECO:0000313" key="2">
    <source>
        <dbReference type="EMBL" id="MBB2146488.1"/>
    </source>
</evidence>
<evidence type="ECO:0000259" key="1">
    <source>
        <dbReference type="Pfam" id="PF13460"/>
    </source>
</evidence>
<dbReference type="GO" id="GO:0005737">
    <property type="term" value="C:cytoplasm"/>
    <property type="evidence" value="ECO:0007669"/>
    <property type="project" value="TreeGrafter"/>
</dbReference>
<dbReference type="Gene3D" id="3.40.50.720">
    <property type="entry name" value="NAD(P)-binding Rossmann-like Domain"/>
    <property type="match status" value="1"/>
</dbReference>
<dbReference type="InterPro" id="IPR051783">
    <property type="entry name" value="NAD(P)-dependent_oxidoreduct"/>
</dbReference>
<keyword evidence="3" id="KW-1185">Reference proteome</keyword>